<dbReference type="CDD" id="cd09504">
    <property type="entry name" value="SAM_STIM-1_2-like"/>
    <property type="match status" value="1"/>
</dbReference>
<evidence type="ECO:0000256" key="7">
    <source>
        <dbReference type="ARBA" id="ARBA00022837"/>
    </source>
</evidence>
<dbReference type="AlphaFoldDB" id="A0A8S4NBC7"/>
<name>A0A8S4NBC7_OWEFU</name>
<dbReference type="FunFam" id="1.10.150.50:FF:000009">
    <property type="entry name" value="Stromal interaction molecule 1"/>
    <property type="match status" value="1"/>
</dbReference>
<evidence type="ECO:0000259" key="17">
    <source>
        <dbReference type="PROSITE" id="PS50105"/>
    </source>
</evidence>
<dbReference type="Proteomes" id="UP000749559">
    <property type="component" value="Unassembled WGS sequence"/>
</dbReference>
<dbReference type="InterPro" id="IPR001660">
    <property type="entry name" value="SAM"/>
</dbReference>
<feature type="compositionally biased region" description="Polar residues" evidence="15">
    <location>
        <begin position="621"/>
        <end position="640"/>
    </location>
</feature>
<keyword evidence="9 14" id="KW-0175">Coiled coil</keyword>
<dbReference type="FunFam" id="1.10.238.180:FF:000001">
    <property type="entry name" value="Stromal interaction molecule 1"/>
    <property type="match status" value="1"/>
</dbReference>
<dbReference type="SUPFAM" id="SSF47769">
    <property type="entry name" value="SAM/Pointed domain"/>
    <property type="match status" value="1"/>
</dbReference>
<dbReference type="PROSITE" id="PS50105">
    <property type="entry name" value="SAM_DOMAIN"/>
    <property type="match status" value="1"/>
</dbReference>
<accession>A0A8S4NBC7</accession>
<feature type="coiled-coil region" evidence="14">
    <location>
        <begin position="330"/>
        <end position="357"/>
    </location>
</feature>
<dbReference type="PANTHER" id="PTHR15136:SF5">
    <property type="entry name" value="STROMAL INTERACTION MOLECULE HOMOLOG"/>
    <property type="match status" value="1"/>
</dbReference>
<dbReference type="GO" id="GO:0051049">
    <property type="term" value="P:regulation of transport"/>
    <property type="evidence" value="ECO:0007669"/>
    <property type="project" value="UniProtKB-ARBA"/>
</dbReference>
<dbReference type="Gene3D" id="1.10.150.50">
    <property type="entry name" value="Transcription Factor, Ets-1"/>
    <property type="match status" value="1"/>
</dbReference>
<dbReference type="GO" id="GO:0005246">
    <property type="term" value="F:calcium channel regulator activity"/>
    <property type="evidence" value="ECO:0007669"/>
    <property type="project" value="InterPro"/>
</dbReference>
<dbReference type="Pfam" id="PF25578">
    <property type="entry name" value="EF-hand_STIM1"/>
    <property type="match status" value="1"/>
</dbReference>
<evidence type="ECO:0000313" key="19">
    <source>
        <dbReference type="Proteomes" id="UP000749559"/>
    </source>
</evidence>
<dbReference type="InterPro" id="IPR037608">
    <property type="entry name" value="STIM1/2"/>
</dbReference>
<feature type="region of interest" description="Disordered" evidence="15">
    <location>
        <begin position="572"/>
        <end position="705"/>
    </location>
</feature>
<dbReference type="OrthoDB" id="9986177at2759"/>
<dbReference type="CDD" id="cd11722">
    <property type="entry name" value="SOAR"/>
    <property type="match status" value="1"/>
</dbReference>
<evidence type="ECO:0000256" key="13">
    <source>
        <dbReference type="ARBA" id="ARBA00046288"/>
    </source>
</evidence>
<evidence type="ECO:0000256" key="3">
    <source>
        <dbReference type="ARBA" id="ARBA00022568"/>
    </source>
</evidence>
<keyword evidence="2" id="KW-0597">Phosphoprotein</keyword>
<keyword evidence="6 16" id="KW-0732">Signal</keyword>
<proteinExistence type="predicted"/>
<evidence type="ECO:0000256" key="9">
    <source>
        <dbReference type="ARBA" id="ARBA00023054"/>
    </source>
</evidence>
<feature type="coiled-coil region" evidence="14">
    <location>
        <begin position="230"/>
        <end position="296"/>
    </location>
</feature>
<feature type="compositionally biased region" description="Polar residues" evidence="15">
    <location>
        <begin position="678"/>
        <end position="689"/>
    </location>
</feature>
<evidence type="ECO:0000313" key="18">
    <source>
        <dbReference type="EMBL" id="CAH1778414.1"/>
    </source>
</evidence>
<keyword evidence="11" id="KW-0472">Membrane</keyword>
<dbReference type="GO" id="GO:0002115">
    <property type="term" value="P:store-operated calcium entry"/>
    <property type="evidence" value="ECO:0007669"/>
    <property type="project" value="TreeGrafter"/>
</dbReference>
<dbReference type="GO" id="GO:0005783">
    <property type="term" value="C:endoplasmic reticulum"/>
    <property type="evidence" value="ECO:0007669"/>
    <property type="project" value="TreeGrafter"/>
</dbReference>
<evidence type="ECO:0000256" key="6">
    <source>
        <dbReference type="ARBA" id="ARBA00022729"/>
    </source>
</evidence>
<keyword evidence="7" id="KW-0106">Calcium</keyword>
<organism evidence="18 19">
    <name type="scientific">Owenia fusiformis</name>
    <name type="common">Polychaete worm</name>
    <dbReference type="NCBI Taxonomy" id="6347"/>
    <lineage>
        <taxon>Eukaryota</taxon>
        <taxon>Metazoa</taxon>
        <taxon>Spiralia</taxon>
        <taxon>Lophotrochozoa</taxon>
        <taxon>Annelida</taxon>
        <taxon>Polychaeta</taxon>
        <taxon>Sedentaria</taxon>
        <taxon>Canalipalpata</taxon>
        <taxon>Sabellida</taxon>
        <taxon>Oweniida</taxon>
        <taxon>Oweniidae</taxon>
        <taxon>Owenia</taxon>
    </lineage>
</organism>
<feature type="signal peptide" evidence="16">
    <location>
        <begin position="1"/>
        <end position="19"/>
    </location>
</feature>
<dbReference type="Gene3D" id="1.10.287.3550">
    <property type="match status" value="1"/>
</dbReference>
<sequence length="724" mass="79859">MDVLIWAMFTVGLFQQVSGLNGKVQAGPVECPIQDNLCENDKMGYEAINSLHAQIDDDKNGGVTLSESDEFIRDELKYTDDFERHTKFHRKDEYITAEELWRIWTNSHVYNWTVDDTIEWLVTSVELPQYAEVFKLNAVDGHSLPRIASNNAQYLTKILGIKNNVNRQKLCLKAMDVVLFGPPKKGHSLLKDLALVISLVIAVGGCWMAYSQNKHSQAHIKKVMKDMEVLQKAEDSLLKLQDQLERAQEDHKTVAVEKESLEKKMNEAIKTSKSEAENLKSKSVNTEELISRLKTAEDELALFRTAHRDGIWRPPHELQYWLQLTYEIENKHYETKKEAAQRQLTAAKETCEKIRKKRSSFMGAIRIAHSSSIDDVDHSILAARGSLEEVRNDLQERQQRWQEIENHCDFCIINNPGVAQIEALLGLHPSHHANHSASATGAGNLAASKLNIAPLAVDDNDEDIPPAFTQVAATLCSQPHSQTRILRRNIPQTVTGGRQMSSQMDLRHRGGGLPSAYSASTLITASTPNIHTTASGTHLNGATSHLENISASDSGESTHSCNEAIPSTNTPVCFNLGENSESGGGSSIGSTGGVSSIGGSAPVVGESSQENETAPRVLIQKSASVDASSMNHMKSNFSNDTDMRSRSQSDGARLNNRKIGLTSRGAPQQPKLEEEDNNSGLDTSKSTESLDLLDGTKDLSPKKLKKRKLFGNLLKKSSNHNTSS</sequence>
<dbReference type="GO" id="GO:0005509">
    <property type="term" value="F:calcium ion binding"/>
    <property type="evidence" value="ECO:0007669"/>
    <property type="project" value="TreeGrafter"/>
</dbReference>
<protein>
    <recommendedName>
        <fullName evidence="17">SAM domain-containing protein</fullName>
    </recommendedName>
</protein>
<dbReference type="Gene3D" id="1.20.5.340">
    <property type="match status" value="1"/>
</dbReference>
<evidence type="ECO:0000256" key="11">
    <source>
        <dbReference type="ARBA" id="ARBA00023136"/>
    </source>
</evidence>
<evidence type="ECO:0000256" key="2">
    <source>
        <dbReference type="ARBA" id="ARBA00022553"/>
    </source>
</evidence>
<feature type="chain" id="PRO_5035913460" description="SAM domain-containing protein" evidence="16">
    <location>
        <begin position="20"/>
        <end position="724"/>
    </location>
</feature>
<feature type="compositionally biased region" description="Gly residues" evidence="15">
    <location>
        <begin position="582"/>
        <end position="596"/>
    </location>
</feature>
<keyword evidence="4" id="KW-0812">Transmembrane</keyword>
<evidence type="ECO:0000256" key="14">
    <source>
        <dbReference type="SAM" id="Coils"/>
    </source>
</evidence>
<evidence type="ECO:0000256" key="10">
    <source>
        <dbReference type="ARBA" id="ARBA00023065"/>
    </source>
</evidence>
<dbReference type="GO" id="GO:0005886">
    <property type="term" value="C:plasma membrane"/>
    <property type="evidence" value="ECO:0007669"/>
    <property type="project" value="TreeGrafter"/>
</dbReference>
<comment type="subcellular location">
    <subcellularLocation>
        <location evidence="13">Endomembrane system</location>
        <topology evidence="13">Single-pass type I membrane protein</topology>
    </subcellularLocation>
</comment>
<dbReference type="InterPro" id="IPR057835">
    <property type="entry name" value="EF-hand_STIM1/2"/>
</dbReference>
<dbReference type="GO" id="GO:0006874">
    <property type="term" value="P:intracellular calcium ion homeostasis"/>
    <property type="evidence" value="ECO:0007669"/>
    <property type="project" value="TreeGrafter"/>
</dbReference>
<evidence type="ECO:0000256" key="12">
    <source>
        <dbReference type="ARBA" id="ARBA00023180"/>
    </source>
</evidence>
<keyword evidence="3" id="KW-0109">Calcium transport</keyword>
<dbReference type="FunFam" id="1.10.287.3550:FF:000002">
    <property type="entry name" value="Stromal interaction molecule homolog"/>
    <property type="match status" value="1"/>
</dbReference>
<reference evidence="18" key="1">
    <citation type="submission" date="2022-03" db="EMBL/GenBank/DDBJ databases">
        <authorList>
            <person name="Martin C."/>
        </authorList>
    </citation>
    <scope>NUCLEOTIDE SEQUENCE</scope>
</reference>
<comment type="caution">
    <text evidence="18">The sequence shown here is derived from an EMBL/GenBank/DDBJ whole genome shotgun (WGS) entry which is preliminary data.</text>
</comment>
<keyword evidence="5" id="KW-0479">Metal-binding</keyword>
<keyword evidence="12" id="KW-0325">Glycoprotein</keyword>
<dbReference type="InterPro" id="IPR032393">
    <property type="entry name" value="SOAR_STIM1/2"/>
</dbReference>
<dbReference type="Gene3D" id="1.10.238.180">
    <property type="match status" value="1"/>
</dbReference>
<evidence type="ECO:0000256" key="15">
    <source>
        <dbReference type="SAM" id="MobiDB-lite"/>
    </source>
</evidence>
<keyword evidence="19" id="KW-1185">Reference proteome</keyword>
<dbReference type="PANTHER" id="PTHR15136">
    <property type="entry name" value="STROMAL INTERACTION MOLECULE HOMOLOG"/>
    <property type="match status" value="1"/>
</dbReference>
<evidence type="ECO:0000256" key="4">
    <source>
        <dbReference type="ARBA" id="ARBA00022692"/>
    </source>
</evidence>
<keyword evidence="8" id="KW-1133">Transmembrane helix</keyword>
<evidence type="ECO:0000256" key="5">
    <source>
        <dbReference type="ARBA" id="ARBA00022723"/>
    </source>
</evidence>
<dbReference type="Pfam" id="PF16533">
    <property type="entry name" value="SOAR"/>
    <property type="match status" value="1"/>
</dbReference>
<dbReference type="EMBL" id="CAIIXF020000002">
    <property type="protein sequence ID" value="CAH1778414.1"/>
    <property type="molecule type" value="Genomic_DNA"/>
</dbReference>
<evidence type="ECO:0000256" key="1">
    <source>
        <dbReference type="ARBA" id="ARBA00022448"/>
    </source>
</evidence>
<dbReference type="SMART" id="SM00454">
    <property type="entry name" value="SAM"/>
    <property type="match status" value="1"/>
</dbReference>
<keyword evidence="10" id="KW-0406">Ion transport</keyword>
<dbReference type="Pfam" id="PF07647">
    <property type="entry name" value="SAM_2"/>
    <property type="match status" value="1"/>
</dbReference>
<dbReference type="InterPro" id="IPR013761">
    <property type="entry name" value="SAM/pointed_sf"/>
</dbReference>
<keyword evidence="1" id="KW-0813">Transport</keyword>
<evidence type="ECO:0000256" key="16">
    <source>
        <dbReference type="SAM" id="SignalP"/>
    </source>
</evidence>
<evidence type="ECO:0000256" key="8">
    <source>
        <dbReference type="ARBA" id="ARBA00022989"/>
    </source>
</evidence>
<feature type="domain" description="SAM" evidence="17">
    <location>
        <begin position="112"/>
        <end position="170"/>
    </location>
</feature>
<gene>
    <name evidence="18" type="ORF">OFUS_LOCUS5338</name>
</gene>